<proteinExistence type="predicted"/>
<accession>A0AAD4RZH4</accession>
<reference evidence="1" key="1">
    <citation type="submission" date="2022-04" db="EMBL/GenBank/DDBJ databases">
        <title>A functionally conserved STORR gene fusion in Papaver species that diverged 16.8 million years ago.</title>
        <authorList>
            <person name="Catania T."/>
        </authorList>
    </citation>
    <scope>NUCLEOTIDE SEQUENCE</scope>
    <source>
        <strain evidence="1">S-188037</strain>
    </source>
</reference>
<comment type="caution">
    <text evidence="1">The sequence shown here is derived from an EMBL/GenBank/DDBJ whole genome shotgun (WGS) entry which is preliminary data.</text>
</comment>
<feature type="non-terminal residue" evidence="1">
    <location>
        <position position="1"/>
    </location>
</feature>
<organism evidence="1 2">
    <name type="scientific">Papaver atlanticum</name>
    <dbReference type="NCBI Taxonomy" id="357466"/>
    <lineage>
        <taxon>Eukaryota</taxon>
        <taxon>Viridiplantae</taxon>
        <taxon>Streptophyta</taxon>
        <taxon>Embryophyta</taxon>
        <taxon>Tracheophyta</taxon>
        <taxon>Spermatophyta</taxon>
        <taxon>Magnoliopsida</taxon>
        <taxon>Ranunculales</taxon>
        <taxon>Papaveraceae</taxon>
        <taxon>Papaveroideae</taxon>
        <taxon>Papaver</taxon>
    </lineage>
</organism>
<evidence type="ECO:0000313" key="1">
    <source>
        <dbReference type="EMBL" id="KAI3849108.1"/>
    </source>
</evidence>
<dbReference type="EMBL" id="JAJJMB010016162">
    <property type="protein sequence ID" value="KAI3849108.1"/>
    <property type="molecule type" value="Genomic_DNA"/>
</dbReference>
<keyword evidence="2" id="KW-1185">Reference proteome</keyword>
<dbReference type="AlphaFoldDB" id="A0AAD4RZH4"/>
<name>A0AAD4RZH4_9MAGN</name>
<feature type="non-terminal residue" evidence="1">
    <location>
        <position position="119"/>
    </location>
</feature>
<sequence>GSWNGAALVGSHASVYYSLYSRKLWENVVEVGSTYKVKDLAFCKVKKLDEILGAANFVAKVCYQVPGCSDIQQKVFAKVWIHAFSLYVKAVPIYYIYLPRPFHMSSGFVVIQLYVVQLQ</sequence>
<dbReference type="Proteomes" id="UP001202328">
    <property type="component" value="Unassembled WGS sequence"/>
</dbReference>
<gene>
    <name evidence="1" type="ORF">MKW98_029033</name>
</gene>
<evidence type="ECO:0000313" key="2">
    <source>
        <dbReference type="Proteomes" id="UP001202328"/>
    </source>
</evidence>
<protein>
    <submittedName>
        <fullName evidence="1">Uncharacterized protein</fullName>
    </submittedName>
</protein>